<accession>W4VN95</accession>
<organism evidence="3 4">
    <name type="scientific">Gracilibacillus boraciitolerans JCM 21714</name>
    <dbReference type="NCBI Taxonomy" id="1298598"/>
    <lineage>
        <taxon>Bacteria</taxon>
        <taxon>Bacillati</taxon>
        <taxon>Bacillota</taxon>
        <taxon>Bacilli</taxon>
        <taxon>Bacillales</taxon>
        <taxon>Bacillaceae</taxon>
        <taxon>Gracilibacillus</taxon>
    </lineage>
</organism>
<feature type="transmembrane region" description="Helical" evidence="1">
    <location>
        <begin position="178"/>
        <end position="198"/>
    </location>
</feature>
<dbReference type="eggNOG" id="COG3706">
    <property type="taxonomic scope" value="Bacteria"/>
</dbReference>
<feature type="transmembrane region" description="Helical" evidence="1">
    <location>
        <begin position="6"/>
        <end position="26"/>
    </location>
</feature>
<feature type="domain" description="Histidine kinase N-terminal 7TM region" evidence="2">
    <location>
        <begin position="12"/>
        <end position="202"/>
    </location>
</feature>
<keyword evidence="4" id="KW-1185">Reference proteome</keyword>
<keyword evidence="1" id="KW-0812">Transmembrane</keyword>
<dbReference type="Proteomes" id="UP000019102">
    <property type="component" value="Unassembled WGS sequence"/>
</dbReference>
<evidence type="ECO:0000313" key="3">
    <source>
        <dbReference type="EMBL" id="GAE94611.1"/>
    </source>
</evidence>
<feature type="transmembrane region" description="Helical" evidence="1">
    <location>
        <begin position="69"/>
        <end position="85"/>
    </location>
</feature>
<reference evidence="3 4" key="1">
    <citation type="journal article" date="2014" name="Genome Announc.">
        <title>Draft Genome Sequence of the Boron-Tolerant and Moderately Halotolerant Bacterium Gracilibacillus boraciitolerans JCM 21714T.</title>
        <authorList>
            <person name="Ahmed I."/>
            <person name="Oshima K."/>
            <person name="Suda W."/>
            <person name="Kitamura K."/>
            <person name="Iida T."/>
            <person name="Ohmori Y."/>
            <person name="Fujiwara T."/>
            <person name="Hattori M."/>
            <person name="Ohkuma M."/>
        </authorList>
    </citation>
    <scope>NUCLEOTIDE SEQUENCE [LARGE SCALE GENOMIC DNA]</scope>
    <source>
        <strain evidence="3 4">JCM 21714</strain>
    </source>
</reference>
<evidence type="ECO:0000256" key="1">
    <source>
        <dbReference type="SAM" id="Phobius"/>
    </source>
</evidence>
<feature type="transmembrane region" description="Helical" evidence="1">
    <location>
        <begin position="97"/>
        <end position="115"/>
    </location>
</feature>
<comment type="caution">
    <text evidence="3">The sequence shown here is derived from an EMBL/GenBank/DDBJ whole genome shotgun (WGS) entry which is preliminary data.</text>
</comment>
<keyword evidence="1" id="KW-1133">Transmembrane helix</keyword>
<feature type="transmembrane region" description="Helical" evidence="1">
    <location>
        <begin position="35"/>
        <end position="57"/>
    </location>
</feature>
<evidence type="ECO:0000313" key="4">
    <source>
        <dbReference type="Proteomes" id="UP000019102"/>
    </source>
</evidence>
<dbReference type="AlphaFoldDB" id="W4VN95"/>
<feature type="transmembrane region" description="Helical" evidence="1">
    <location>
        <begin position="144"/>
        <end position="166"/>
    </location>
</feature>
<dbReference type="EMBL" id="BAVS01000027">
    <property type="protein sequence ID" value="GAE94611.1"/>
    <property type="molecule type" value="Genomic_DNA"/>
</dbReference>
<evidence type="ECO:0000259" key="2">
    <source>
        <dbReference type="Pfam" id="PF16927"/>
    </source>
</evidence>
<keyword evidence="1" id="KW-0472">Membrane</keyword>
<dbReference type="RefSeq" id="WP_035725245.1">
    <property type="nucleotide sequence ID" value="NZ_BAVS01000027.1"/>
</dbReference>
<dbReference type="STRING" id="1298598.JCM21714_3786"/>
<dbReference type="InterPro" id="IPR031621">
    <property type="entry name" value="HisKA_7TM"/>
</dbReference>
<dbReference type="OrthoDB" id="9759607at2"/>
<proteinExistence type="predicted"/>
<name>W4VN95_9BACI</name>
<gene>
    <name evidence="3" type="ORF">JCM21714_3786</name>
</gene>
<protein>
    <recommendedName>
        <fullName evidence="2">Histidine kinase N-terminal 7TM region domain-containing protein</fullName>
    </recommendedName>
</protein>
<sequence>MNWIDPYLFFLTALALCVVFVSLALLKPPRKLSRILLAIAAGLCGIFMFLTVLELVIDDFDWMLRLRNMQQIAIILISVFLLGYARELYHAAPAKTMKWIGILGTVSIIDILLVYTDPLHGLMRSDVAVVQVWNFTEISIQSTALNSFLGGVYPFVLTLVTIFLLLRNMFDVPKQYRVVHWLSACVVSLPVLAVIITPMLTFEIPGKIALPFSSMALLLNYCEQQKRCKYRLASV</sequence>
<dbReference type="Pfam" id="PF16927">
    <property type="entry name" value="HisKA_7TM"/>
    <property type="match status" value="1"/>
</dbReference>